<dbReference type="OrthoDB" id="1057137at2759"/>
<evidence type="ECO:0000259" key="1">
    <source>
        <dbReference type="PROSITE" id="PS52001"/>
    </source>
</evidence>
<dbReference type="SMART" id="SM00995">
    <property type="entry name" value="AD"/>
    <property type="match status" value="1"/>
</dbReference>
<dbReference type="EMBL" id="AE016820">
    <property type="protein sequence ID" value="AAS54830.1"/>
    <property type="molecule type" value="Genomic_DNA"/>
</dbReference>
<dbReference type="RefSeq" id="NP_987006.1">
    <property type="nucleotide sequence ID" value="NM_212068.1"/>
</dbReference>
<dbReference type="OMA" id="FEGELYC"/>
<dbReference type="Pfam" id="PF09793">
    <property type="entry name" value="AD"/>
    <property type="match status" value="1"/>
</dbReference>
<dbReference type="InterPro" id="IPR048478">
    <property type="entry name" value="LSM12_LSM"/>
</dbReference>
<dbReference type="InterPro" id="IPR039683">
    <property type="entry name" value="Lsm12-like"/>
</dbReference>
<evidence type="ECO:0000313" key="2">
    <source>
        <dbReference type="EMBL" id="AAS54830.1"/>
    </source>
</evidence>
<dbReference type="HOGENOM" id="CLU_073383_1_1_1"/>
<dbReference type="KEGG" id="ago:AGOS_AGR340W"/>
<dbReference type="InterPro" id="IPR019181">
    <property type="entry name" value="LSM12_ABD"/>
</dbReference>
<proteinExistence type="predicted"/>
<evidence type="ECO:0000313" key="3">
    <source>
        <dbReference type="Proteomes" id="UP000000591"/>
    </source>
</evidence>
<dbReference type="Pfam" id="PF21166">
    <property type="entry name" value="LSM12_LSM"/>
    <property type="match status" value="1"/>
</dbReference>
<dbReference type="FunCoup" id="Q74Z66">
    <property type="interactions" value="723"/>
</dbReference>
<dbReference type="STRING" id="284811.Q74Z66"/>
<organism evidence="2 3">
    <name type="scientific">Eremothecium gossypii (strain ATCC 10895 / CBS 109.51 / FGSC 9923 / NRRL Y-1056)</name>
    <name type="common">Yeast</name>
    <name type="synonym">Ashbya gossypii</name>
    <dbReference type="NCBI Taxonomy" id="284811"/>
    <lineage>
        <taxon>Eukaryota</taxon>
        <taxon>Fungi</taxon>
        <taxon>Dikarya</taxon>
        <taxon>Ascomycota</taxon>
        <taxon>Saccharomycotina</taxon>
        <taxon>Saccharomycetes</taxon>
        <taxon>Saccharomycetales</taxon>
        <taxon>Saccharomycetaceae</taxon>
        <taxon>Eremothecium</taxon>
    </lineage>
</organism>
<reference evidence="2 3" key="1">
    <citation type="journal article" date="2004" name="Science">
        <title>The Ashbya gossypii genome as a tool for mapping the ancient Saccharomyces cerevisiae genome.</title>
        <authorList>
            <person name="Dietrich F.S."/>
            <person name="Voegeli S."/>
            <person name="Brachat S."/>
            <person name="Lerch A."/>
            <person name="Gates K."/>
            <person name="Steiner S."/>
            <person name="Mohr C."/>
            <person name="Pohlmann R."/>
            <person name="Luedi P."/>
            <person name="Choi S."/>
            <person name="Wing R.A."/>
            <person name="Flavier A."/>
            <person name="Gaffney T.D."/>
            <person name="Philippsen P."/>
        </authorList>
    </citation>
    <scope>NUCLEOTIDE SEQUENCE [LARGE SCALE GENOMIC DNA]</scope>
    <source>
        <strain evidence="3">ATCC 10895 / CBS 109.51 / FGSC 9923 / NRRL Y-1056</strain>
    </source>
</reference>
<reference evidence="3" key="2">
    <citation type="journal article" date="2013" name="G3 (Bethesda)">
        <title>Genomes of Ashbya fungi isolated from insects reveal four mating-type loci, numerous translocations, lack of transposons, and distinct gene duplications.</title>
        <authorList>
            <person name="Dietrich F.S."/>
            <person name="Voegeli S."/>
            <person name="Kuo S."/>
            <person name="Philippsen P."/>
        </authorList>
    </citation>
    <scope>GENOME REANNOTATION</scope>
    <source>
        <strain evidence="3">ATCC 10895 / CBS 109.51 / FGSC 9923 / NRRL Y-1056</strain>
    </source>
</reference>
<dbReference type="AlphaFoldDB" id="Q74Z66"/>
<dbReference type="InterPro" id="IPR047574">
    <property type="entry name" value="AD"/>
</dbReference>
<dbReference type="PROSITE" id="PS52001">
    <property type="entry name" value="AD"/>
    <property type="match status" value="1"/>
</dbReference>
<keyword evidence="3" id="KW-1185">Reference proteome</keyword>
<name>Q74Z66_EREGS</name>
<dbReference type="PIRSF" id="PIRSF007783">
    <property type="entry name" value="UCP007783_YHR121w"/>
    <property type="match status" value="1"/>
</dbReference>
<dbReference type="InterPro" id="IPR016521">
    <property type="entry name" value="RNA-processing_Lsm12"/>
</dbReference>
<sequence>MSINLEHILGFKVRVTNVLDGVTQGKIYAYDSGNHTLTLLCGRKGHTASFKVIKTTFIKSLEVVGEKPTSPGIKRDTLKPAGVNIERVVATLRSREAEHRTHDSGGGAATAEGRAVFESVARTVAMTRWDGDRIVVLDAVEIAPPYTAADVRGEAASCELVAKIVEGTWRKLESQKKGG</sequence>
<accession>Q74Z66</accession>
<dbReference type="InParanoid" id="Q74Z66"/>
<protein>
    <submittedName>
        <fullName evidence="2">AGR340Wp</fullName>
    </submittedName>
</protein>
<dbReference type="GeneID" id="4623309"/>
<dbReference type="Proteomes" id="UP000000591">
    <property type="component" value="Chromosome VII"/>
</dbReference>
<dbReference type="eggNOG" id="KOG4401">
    <property type="taxonomic scope" value="Eukaryota"/>
</dbReference>
<gene>
    <name evidence="2" type="ORF">AGOS_AGR340W</name>
</gene>
<dbReference type="PANTHER" id="PTHR13542">
    <property type="entry name" value="LSM12 HOMOLOG"/>
    <property type="match status" value="1"/>
</dbReference>
<feature type="domain" description="AD" evidence="1">
    <location>
        <begin position="81"/>
        <end position="173"/>
    </location>
</feature>